<dbReference type="EC" id="2.7.7.27" evidence="5"/>
<sequence length="375" mass="42328">MKSVLGIIIAFDNDNDLRELTEHRTVAAVQWGGRYRIVDFMLSNMVNSGIYRVGILMKDKYQSLIDHVGNAKDWDLSRKNSGVTILPPYSYSKKASPLVTGEYRGKIDALAGAVDFLQKNKADYVVIADGDIVANIPLDEVIERHEKSGADLTMVCTKKQKDSPFTTYVELNRKKEAVDIRVGDSNDGKCKHVSLGVYVMNRQYLIHMLSDCVTHNCIHFEREFLSRALIDGTVAGYLFNEYAIKIEDTADYFRSNMDMLDKDVRDEVFKRTRPILTRIKDEAPTYYGDEAEVDDCLIADGCRIEGHVENCVLFRDVEVEKGAVLKDCIIMEGGRILSEASLKHVVTDRNVVVRNGRTMMGDEDYPITIAKNSTI</sequence>
<dbReference type="SUPFAM" id="SSF53448">
    <property type="entry name" value="Nucleotide-diphospho-sugar transferases"/>
    <property type="match status" value="1"/>
</dbReference>
<dbReference type="SUPFAM" id="SSF51161">
    <property type="entry name" value="Trimeric LpxA-like enzymes"/>
    <property type="match status" value="1"/>
</dbReference>
<organism evidence="5 6">
    <name type="scientific">Agathobaculum hominis</name>
    <dbReference type="NCBI Taxonomy" id="2763014"/>
    <lineage>
        <taxon>Bacteria</taxon>
        <taxon>Bacillati</taxon>
        <taxon>Bacillota</taxon>
        <taxon>Clostridia</taxon>
        <taxon>Eubacteriales</taxon>
        <taxon>Butyricicoccaceae</taxon>
        <taxon>Agathobaculum</taxon>
    </lineage>
</organism>
<evidence type="ECO:0000313" key="5">
    <source>
        <dbReference type="EMBL" id="MBC5694919.1"/>
    </source>
</evidence>
<evidence type="ECO:0000313" key="6">
    <source>
        <dbReference type="Proteomes" id="UP000641741"/>
    </source>
</evidence>
<protein>
    <submittedName>
        <fullName evidence="5">Glucose-1-phosphate adenylyltransferase subunit GlgD</fullName>
        <ecNumber evidence="5">2.7.7.27</ecNumber>
    </submittedName>
</protein>
<gene>
    <name evidence="5" type="primary">glgD</name>
    <name evidence="5" type="ORF">H8S02_02995</name>
</gene>
<dbReference type="PANTHER" id="PTHR43523">
    <property type="entry name" value="GLUCOSE-1-PHOSPHATE ADENYLYLTRANSFERASE-RELATED"/>
    <property type="match status" value="1"/>
</dbReference>
<dbReference type="InterPro" id="IPR011831">
    <property type="entry name" value="ADP-Glc_PPase"/>
</dbReference>
<dbReference type="RefSeq" id="WP_186969238.1">
    <property type="nucleotide sequence ID" value="NZ_JACOPK010000002.1"/>
</dbReference>
<evidence type="ECO:0000259" key="4">
    <source>
        <dbReference type="Pfam" id="PF24894"/>
    </source>
</evidence>
<dbReference type="Pfam" id="PF00483">
    <property type="entry name" value="NTP_transferase"/>
    <property type="match status" value="1"/>
</dbReference>
<proteinExistence type="inferred from homology"/>
<dbReference type="Gene3D" id="3.90.550.10">
    <property type="entry name" value="Spore Coat Polysaccharide Biosynthesis Protein SpsA, Chain A"/>
    <property type="match status" value="1"/>
</dbReference>
<dbReference type="Proteomes" id="UP000641741">
    <property type="component" value="Unassembled WGS sequence"/>
</dbReference>
<dbReference type="InterPro" id="IPR029044">
    <property type="entry name" value="Nucleotide-diphossugar_trans"/>
</dbReference>
<dbReference type="GO" id="GO:0008878">
    <property type="term" value="F:glucose-1-phosphate adenylyltransferase activity"/>
    <property type="evidence" value="ECO:0007669"/>
    <property type="project" value="UniProtKB-EC"/>
</dbReference>
<evidence type="ECO:0000259" key="3">
    <source>
        <dbReference type="Pfam" id="PF00483"/>
    </source>
</evidence>
<keyword evidence="5" id="KW-0808">Transferase</keyword>
<comment type="similarity">
    <text evidence="1">Belongs to the bacterial/plant glucose-1-phosphate adenylyltransferase family.</text>
</comment>
<dbReference type="InterPro" id="IPR005835">
    <property type="entry name" value="NTP_transferase_dom"/>
</dbReference>
<dbReference type="NCBIfam" id="TIGR02092">
    <property type="entry name" value="glgD"/>
    <property type="match status" value="1"/>
</dbReference>
<keyword evidence="2" id="KW-0320">Glycogen biosynthesis</keyword>
<dbReference type="InterPro" id="IPR011832">
    <property type="entry name" value="GlgDAde_trans"/>
</dbReference>
<feature type="domain" description="Nucleotidyl transferase" evidence="3">
    <location>
        <begin position="17"/>
        <end position="232"/>
    </location>
</feature>
<dbReference type="Gene3D" id="2.160.10.10">
    <property type="entry name" value="Hexapeptide repeat proteins"/>
    <property type="match status" value="1"/>
</dbReference>
<dbReference type="EMBL" id="JACOPK010000002">
    <property type="protein sequence ID" value="MBC5694919.1"/>
    <property type="molecule type" value="Genomic_DNA"/>
</dbReference>
<dbReference type="InterPro" id="IPR011004">
    <property type="entry name" value="Trimer_LpxA-like_sf"/>
</dbReference>
<reference evidence="5 6" key="1">
    <citation type="submission" date="2020-08" db="EMBL/GenBank/DDBJ databases">
        <title>Genome public.</title>
        <authorList>
            <person name="Liu C."/>
            <person name="Sun Q."/>
        </authorList>
    </citation>
    <scope>NUCLEOTIDE SEQUENCE [LARGE SCALE GENOMIC DNA]</scope>
    <source>
        <strain evidence="5 6">M2</strain>
    </source>
</reference>
<dbReference type="PANTHER" id="PTHR43523:SF6">
    <property type="entry name" value="GLYCOGEN BIOSYNTHESIS PROTEIN GLGD"/>
    <property type="match status" value="1"/>
</dbReference>
<comment type="caution">
    <text evidence="5">The sequence shown here is derived from an EMBL/GenBank/DDBJ whole genome shotgun (WGS) entry which is preliminary data.</text>
</comment>
<feature type="domain" description="Glucose-1-phosphate adenylyltransferase/Bifunctional protein GlmU-like C-terminal hexapeptide" evidence="4">
    <location>
        <begin position="289"/>
        <end position="358"/>
    </location>
</feature>
<dbReference type="Pfam" id="PF24894">
    <property type="entry name" value="Hexapep_GlmU"/>
    <property type="match status" value="1"/>
</dbReference>
<dbReference type="CDD" id="cd02508">
    <property type="entry name" value="ADP_Glucose_PP"/>
    <property type="match status" value="1"/>
</dbReference>
<dbReference type="CDD" id="cd04651">
    <property type="entry name" value="LbH_G1P_AT_C"/>
    <property type="match status" value="1"/>
</dbReference>
<keyword evidence="5" id="KW-0548">Nucleotidyltransferase</keyword>
<keyword evidence="6" id="KW-1185">Reference proteome</keyword>
<accession>A0ABR7GKS9</accession>
<evidence type="ECO:0000256" key="1">
    <source>
        <dbReference type="ARBA" id="ARBA00010443"/>
    </source>
</evidence>
<name>A0ABR7GKS9_9FIRM</name>
<evidence type="ECO:0000256" key="2">
    <source>
        <dbReference type="ARBA" id="ARBA00023056"/>
    </source>
</evidence>
<dbReference type="InterPro" id="IPR056818">
    <property type="entry name" value="GlmU/GlgC-like_hexapep"/>
</dbReference>